<feature type="signal peptide" evidence="1">
    <location>
        <begin position="1"/>
        <end position="22"/>
    </location>
</feature>
<comment type="caution">
    <text evidence="2">The sequence shown here is derived from an EMBL/GenBank/DDBJ whole genome shotgun (WGS) entry which is preliminary data.</text>
</comment>
<name>A0A832I540_UNCEI</name>
<dbReference type="EMBL" id="DSQF01000018">
    <property type="protein sequence ID" value="HGZ43480.1"/>
    <property type="molecule type" value="Genomic_DNA"/>
</dbReference>
<organism evidence="2">
    <name type="scientific">Eiseniibacteriota bacterium</name>
    <dbReference type="NCBI Taxonomy" id="2212470"/>
    <lineage>
        <taxon>Bacteria</taxon>
        <taxon>Candidatus Eiseniibacteriota</taxon>
    </lineage>
</organism>
<proteinExistence type="predicted"/>
<keyword evidence="1" id="KW-0732">Signal</keyword>
<gene>
    <name evidence="2" type="ORF">ENR23_08650</name>
</gene>
<evidence type="ECO:0000313" key="2">
    <source>
        <dbReference type="EMBL" id="HGZ43480.1"/>
    </source>
</evidence>
<evidence type="ECO:0000256" key="1">
    <source>
        <dbReference type="SAM" id="SignalP"/>
    </source>
</evidence>
<protein>
    <submittedName>
        <fullName evidence="2">Uncharacterized protein</fullName>
    </submittedName>
</protein>
<sequence length="206" mass="22242">MILRAAAAVAAALGLAALGAYLHEVGQGPFAPLAARHLRAMKDRDTAPGRCDTLSFAAFAALPHGRPVGEDSALERRGVVLEGWVQRALHAPDGDLHLELAPAPRAPGAPDTLYATCEITPAFRRGAPAWGWERLLQALRPNRGGATQWAGGPRRVRIAGWLLYDVEHEERIARAPGRRLGAWEIHPVTAISVWSDDARAFVELPR</sequence>
<accession>A0A832I540</accession>
<reference evidence="2" key="1">
    <citation type="journal article" date="2020" name="mSystems">
        <title>Genome- and Community-Level Interaction Insights into Carbon Utilization and Element Cycling Functions of Hydrothermarchaeota in Hydrothermal Sediment.</title>
        <authorList>
            <person name="Zhou Z."/>
            <person name="Liu Y."/>
            <person name="Xu W."/>
            <person name="Pan J."/>
            <person name="Luo Z.H."/>
            <person name="Li M."/>
        </authorList>
    </citation>
    <scope>NUCLEOTIDE SEQUENCE [LARGE SCALE GENOMIC DNA]</scope>
    <source>
        <strain evidence="2">SpSt-381</strain>
    </source>
</reference>
<dbReference type="AlphaFoldDB" id="A0A832I540"/>
<feature type="chain" id="PRO_5032414247" evidence="1">
    <location>
        <begin position="23"/>
        <end position="206"/>
    </location>
</feature>